<comment type="caution">
    <text evidence="2">The sequence shown here is derived from an EMBL/GenBank/DDBJ whole genome shotgun (WGS) entry which is preliminary data.</text>
</comment>
<evidence type="ECO:0000313" key="3">
    <source>
        <dbReference type="Proteomes" id="UP001054837"/>
    </source>
</evidence>
<accession>A0AAV4PC26</accession>
<evidence type="ECO:0000256" key="1">
    <source>
        <dbReference type="SAM" id="MobiDB-lite"/>
    </source>
</evidence>
<name>A0AAV4PC26_9ARAC</name>
<dbReference type="Proteomes" id="UP001054837">
    <property type="component" value="Unassembled WGS sequence"/>
</dbReference>
<feature type="region of interest" description="Disordered" evidence="1">
    <location>
        <begin position="70"/>
        <end position="100"/>
    </location>
</feature>
<gene>
    <name evidence="2" type="ORF">CDAR_435691</name>
</gene>
<dbReference type="EMBL" id="BPLQ01002481">
    <property type="protein sequence ID" value="GIX93251.1"/>
    <property type="molecule type" value="Genomic_DNA"/>
</dbReference>
<dbReference type="AlphaFoldDB" id="A0AAV4PC26"/>
<reference evidence="2 3" key="1">
    <citation type="submission" date="2021-06" db="EMBL/GenBank/DDBJ databases">
        <title>Caerostris darwini draft genome.</title>
        <authorList>
            <person name="Kono N."/>
            <person name="Arakawa K."/>
        </authorList>
    </citation>
    <scope>NUCLEOTIDE SEQUENCE [LARGE SCALE GENOMIC DNA]</scope>
</reference>
<organism evidence="2 3">
    <name type="scientific">Caerostris darwini</name>
    <dbReference type="NCBI Taxonomy" id="1538125"/>
    <lineage>
        <taxon>Eukaryota</taxon>
        <taxon>Metazoa</taxon>
        <taxon>Ecdysozoa</taxon>
        <taxon>Arthropoda</taxon>
        <taxon>Chelicerata</taxon>
        <taxon>Arachnida</taxon>
        <taxon>Araneae</taxon>
        <taxon>Araneomorphae</taxon>
        <taxon>Entelegynae</taxon>
        <taxon>Araneoidea</taxon>
        <taxon>Araneidae</taxon>
        <taxon>Caerostris</taxon>
    </lineage>
</organism>
<sequence>MGFILVIQLKSMRKDLIRQDDISSSNSPAGWINTCFSSTSISLLIRTTCAKWWWGLFPSSAAFAHGHRLRNTSEDTSRPAPELPESESGALDLGGSNKEN</sequence>
<evidence type="ECO:0000313" key="2">
    <source>
        <dbReference type="EMBL" id="GIX93251.1"/>
    </source>
</evidence>
<keyword evidence="3" id="KW-1185">Reference proteome</keyword>
<proteinExistence type="predicted"/>
<protein>
    <submittedName>
        <fullName evidence="2">Uncharacterized protein</fullName>
    </submittedName>
</protein>